<gene>
    <name evidence="2" type="ORF">ENK44_07990</name>
</gene>
<dbReference type="EMBL" id="DRQG01000074">
    <property type="protein sequence ID" value="HGY55624.1"/>
    <property type="molecule type" value="Genomic_DNA"/>
</dbReference>
<accession>A0A7V4WUS1</accession>
<evidence type="ECO:0000256" key="1">
    <source>
        <dbReference type="SAM" id="Phobius"/>
    </source>
</evidence>
<dbReference type="NCBIfam" id="NF033709">
    <property type="entry name" value="PorV_fam"/>
    <property type="match status" value="1"/>
</dbReference>
<keyword evidence="1" id="KW-1133">Transmembrane helix</keyword>
<sequence length="337" mass="37828">MKKHFIYILVTFGLVTGVAAQDTRYSASFLELGIGARALGMGSAYVGLSDDATGFYWNPAGLAFQSRIEVAAMHANLFNNLERQNYLSFAVPIFGGATISVGAIGLFIDDIGRRNSGSLDSTTYSQRIDNDNIQLKWNNGFFSSYEIAAFFTFAKYYRWNMDLGWQYFKVPIDIGLGLNFKYLTQKLDDKSGTGLGIDAGFIIRMPLNEVFQEKFYGDLTFGINLQDIAGTNITWDTDSKHKDKIDYNIKYGISYVQPLTFMNSQITFAYDIDSKYTGATHLGAEFLFRSMLAVRAGINAGRFTTGAGIYFWKFKFDYAYQGHDLGNTHRISILFGF</sequence>
<feature type="transmembrane region" description="Helical" evidence="1">
    <location>
        <begin position="86"/>
        <end position="108"/>
    </location>
</feature>
<keyword evidence="1" id="KW-0812">Transmembrane</keyword>
<name>A0A7V4WUS1_CALAY</name>
<evidence type="ECO:0000313" key="2">
    <source>
        <dbReference type="EMBL" id="HGY55624.1"/>
    </source>
</evidence>
<dbReference type="Proteomes" id="UP000885779">
    <property type="component" value="Unassembled WGS sequence"/>
</dbReference>
<protein>
    <submittedName>
        <fullName evidence="2">PorV/PorQ family protein</fullName>
    </submittedName>
</protein>
<organism evidence="2">
    <name type="scientific">Caldithrix abyssi</name>
    <dbReference type="NCBI Taxonomy" id="187145"/>
    <lineage>
        <taxon>Bacteria</taxon>
        <taxon>Pseudomonadati</taxon>
        <taxon>Calditrichota</taxon>
        <taxon>Calditrichia</taxon>
        <taxon>Calditrichales</taxon>
        <taxon>Calditrichaceae</taxon>
        <taxon>Caldithrix</taxon>
    </lineage>
</organism>
<comment type="caution">
    <text evidence="2">The sequence shown here is derived from an EMBL/GenBank/DDBJ whole genome shotgun (WGS) entry which is preliminary data.</text>
</comment>
<reference evidence="2" key="1">
    <citation type="journal article" date="2020" name="mSystems">
        <title>Genome- and Community-Level Interaction Insights into Carbon Utilization and Element Cycling Functions of Hydrothermarchaeota in Hydrothermal Sediment.</title>
        <authorList>
            <person name="Zhou Z."/>
            <person name="Liu Y."/>
            <person name="Xu W."/>
            <person name="Pan J."/>
            <person name="Luo Z.H."/>
            <person name="Li M."/>
        </authorList>
    </citation>
    <scope>NUCLEOTIDE SEQUENCE [LARGE SCALE GENOMIC DNA]</scope>
    <source>
        <strain evidence="2">HyVt-577</strain>
    </source>
</reference>
<dbReference type="Gene3D" id="2.40.160.60">
    <property type="entry name" value="Outer membrane protein transport protein (OMPP1/FadL/TodX)"/>
    <property type="match status" value="1"/>
</dbReference>
<proteinExistence type="predicted"/>
<dbReference type="AlphaFoldDB" id="A0A7V4WUS1"/>
<keyword evidence="1" id="KW-0472">Membrane</keyword>